<feature type="compositionally biased region" description="Basic and acidic residues" evidence="1">
    <location>
        <begin position="67"/>
        <end position="129"/>
    </location>
</feature>
<evidence type="ECO:0000256" key="1">
    <source>
        <dbReference type="SAM" id="MobiDB-lite"/>
    </source>
</evidence>
<dbReference type="Pfam" id="PF08432">
    <property type="entry name" value="Vfa1"/>
    <property type="match status" value="1"/>
</dbReference>
<reference evidence="2" key="1">
    <citation type="submission" date="2022-07" db="EMBL/GenBank/DDBJ databases">
        <title>Draft genome sequence of Zalerion maritima ATCC 34329, a (micro)plastics degrading marine fungus.</title>
        <authorList>
            <person name="Paco A."/>
            <person name="Goncalves M.F.M."/>
            <person name="Rocha-Santos T.A.P."/>
            <person name="Alves A."/>
        </authorList>
    </citation>
    <scope>NUCLEOTIDE SEQUENCE</scope>
    <source>
        <strain evidence="2">ATCC 34329</strain>
    </source>
</reference>
<evidence type="ECO:0000313" key="2">
    <source>
        <dbReference type="EMBL" id="KAJ2907161.1"/>
    </source>
</evidence>
<evidence type="ECO:0000313" key="3">
    <source>
        <dbReference type="Proteomes" id="UP001201980"/>
    </source>
</evidence>
<dbReference type="Proteomes" id="UP001201980">
    <property type="component" value="Unassembled WGS sequence"/>
</dbReference>
<dbReference type="GO" id="GO:0007034">
    <property type="term" value="P:vacuolar transport"/>
    <property type="evidence" value="ECO:0007669"/>
    <property type="project" value="TreeGrafter"/>
</dbReference>
<dbReference type="AlphaFoldDB" id="A0AAD5S081"/>
<dbReference type="InterPro" id="IPR013640">
    <property type="entry name" value="Vfa1"/>
</dbReference>
<gene>
    <name evidence="2" type="ORF">MKZ38_007676</name>
</gene>
<dbReference type="PANTHER" id="PTHR28218">
    <property type="entry name" value="VPS4-ASSOCIATED PROTEIN 1"/>
    <property type="match status" value="1"/>
</dbReference>
<dbReference type="GO" id="GO:0005768">
    <property type="term" value="C:endosome"/>
    <property type="evidence" value="ECO:0007669"/>
    <property type="project" value="TreeGrafter"/>
</dbReference>
<comment type="caution">
    <text evidence="2">The sequence shown here is derived from an EMBL/GenBank/DDBJ whole genome shotgun (WGS) entry which is preliminary data.</text>
</comment>
<dbReference type="PANTHER" id="PTHR28218:SF1">
    <property type="entry name" value="VPS4-ASSOCIATED PROTEIN 1"/>
    <property type="match status" value="1"/>
</dbReference>
<organism evidence="2 3">
    <name type="scientific">Zalerion maritima</name>
    <dbReference type="NCBI Taxonomy" id="339359"/>
    <lineage>
        <taxon>Eukaryota</taxon>
        <taxon>Fungi</taxon>
        <taxon>Dikarya</taxon>
        <taxon>Ascomycota</taxon>
        <taxon>Pezizomycotina</taxon>
        <taxon>Sordariomycetes</taxon>
        <taxon>Lulworthiomycetidae</taxon>
        <taxon>Lulworthiales</taxon>
        <taxon>Lulworthiaceae</taxon>
        <taxon>Zalerion</taxon>
    </lineage>
</organism>
<keyword evidence="3" id="KW-1185">Reference proteome</keyword>
<dbReference type="EMBL" id="JAKWBI020000004">
    <property type="protein sequence ID" value="KAJ2907161.1"/>
    <property type="molecule type" value="Genomic_DNA"/>
</dbReference>
<protein>
    <submittedName>
        <fullName evidence="2">Uncharacterized protein</fullName>
    </submittedName>
</protein>
<accession>A0AAD5S081</accession>
<feature type="compositionally biased region" description="Basic and acidic residues" evidence="1">
    <location>
        <begin position="146"/>
        <end position="157"/>
    </location>
</feature>
<name>A0AAD5S081_9PEZI</name>
<feature type="region of interest" description="Disordered" evidence="1">
    <location>
        <begin position="67"/>
        <end position="178"/>
    </location>
</feature>
<proteinExistence type="predicted"/>
<sequence length="178" mass="20424">MATTFPNIYHHRKVADTSSKPCEDFFYSCPGHLKDKGFCSPVVDKDAEAAKAAKKKKELDDEMAKVKEEYEAKQRQKKEEEAKKEKDDENKGKDKDKDEPKGKGGDKADDSKKKADKADEKSQTDKEEASAAPRVFALHRTFYQQRIEKKRQAEMAKRNRQRLQDPNFFPSVPKGRPS</sequence>